<keyword evidence="1" id="KW-0812">Transmembrane</keyword>
<reference evidence="2 3" key="1">
    <citation type="submission" date="2019-04" db="EMBL/GenBank/DDBJ databases">
        <authorList>
            <person name="Dong K."/>
        </authorList>
    </citation>
    <scope>NUCLEOTIDE SEQUENCE [LARGE SCALE GENOMIC DNA]</scope>
    <source>
        <strain evidence="3">dk3543</strain>
    </source>
</reference>
<evidence type="ECO:0000256" key="1">
    <source>
        <dbReference type="SAM" id="Phobius"/>
    </source>
</evidence>
<keyword evidence="3" id="KW-1185">Reference proteome</keyword>
<gene>
    <name evidence="2" type="ORF">FC770_08905</name>
</gene>
<proteinExistence type="predicted"/>
<comment type="caution">
    <text evidence="2">The sequence shown here is derived from an EMBL/GenBank/DDBJ whole genome shotgun (WGS) entry which is preliminary data.</text>
</comment>
<organism evidence="2 3">
    <name type="scientific">Nocardioides jishulii</name>
    <dbReference type="NCBI Taxonomy" id="2575440"/>
    <lineage>
        <taxon>Bacteria</taxon>
        <taxon>Bacillati</taxon>
        <taxon>Actinomycetota</taxon>
        <taxon>Actinomycetes</taxon>
        <taxon>Propionibacteriales</taxon>
        <taxon>Nocardioidaceae</taxon>
        <taxon>Nocardioides</taxon>
    </lineage>
</organism>
<dbReference type="Proteomes" id="UP000307808">
    <property type="component" value="Unassembled WGS sequence"/>
</dbReference>
<name>A0A4U2YNQ7_9ACTN</name>
<dbReference type="RefSeq" id="WP_137065763.1">
    <property type="nucleotide sequence ID" value="NZ_CP040748.1"/>
</dbReference>
<dbReference type="EMBL" id="SZPY01000002">
    <property type="protein sequence ID" value="TKI62494.1"/>
    <property type="molecule type" value="Genomic_DNA"/>
</dbReference>
<feature type="transmembrane region" description="Helical" evidence="1">
    <location>
        <begin position="64"/>
        <end position="87"/>
    </location>
</feature>
<evidence type="ECO:0000313" key="3">
    <source>
        <dbReference type="Proteomes" id="UP000307808"/>
    </source>
</evidence>
<accession>A0A4U2YNQ7</accession>
<sequence>MPETGKIAPSFHWLVTPGFYELAAYALAAAAAYQISRWQDVKIHGRTRAVRIQPSQRGRRSPQVGWGLVVAMVVLIAASGWEAGVIVGL</sequence>
<keyword evidence="1" id="KW-0472">Membrane</keyword>
<keyword evidence="1" id="KW-1133">Transmembrane helix</keyword>
<feature type="transmembrane region" description="Helical" evidence="1">
    <location>
        <begin position="12"/>
        <end position="33"/>
    </location>
</feature>
<evidence type="ECO:0000313" key="2">
    <source>
        <dbReference type="EMBL" id="TKI62494.1"/>
    </source>
</evidence>
<dbReference type="AlphaFoldDB" id="A0A4U2YNQ7"/>
<protein>
    <submittedName>
        <fullName evidence="2">Uncharacterized protein</fullName>
    </submittedName>
</protein>